<dbReference type="RefSeq" id="WP_042061554.1">
    <property type="nucleotide sequence ID" value="NZ_BAND01000137.1"/>
</dbReference>
<protein>
    <recommendedName>
        <fullName evidence="2">HAMP domain-containing protein</fullName>
    </recommendedName>
</protein>
<accession>A0A023D8J8</accession>
<dbReference type="Pfam" id="PF00672">
    <property type="entry name" value="HAMP"/>
    <property type="match status" value="1"/>
</dbReference>
<keyword evidence="4" id="KW-1185">Reference proteome</keyword>
<feature type="domain" description="HAMP" evidence="2">
    <location>
        <begin position="229"/>
        <end position="282"/>
    </location>
</feature>
<comment type="caution">
    <text evidence="3">The sequence shown here is derived from an EMBL/GenBank/DDBJ whole genome shotgun (WGS) entry which is preliminary data.</text>
</comment>
<dbReference type="Gene3D" id="6.10.340.10">
    <property type="match status" value="1"/>
</dbReference>
<feature type="transmembrane region" description="Helical" evidence="1">
    <location>
        <begin position="210"/>
        <end position="232"/>
    </location>
</feature>
<dbReference type="InterPro" id="IPR003660">
    <property type="entry name" value="HAMP_dom"/>
</dbReference>
<keyword evidence="1" id="KW-1133">Transmembrane helix</keyword>
<dbReference type="GO" id="GO:0016020">
    <property type="term" value="C:membrane"/>
    <property type="evidence" value="ECO:0007669"/>
    <property type="project" value="InterPro"/>
</dbReference>
<dbReference type="Proteomes" id="UP000019760">
    <property type="component" value="Unassembled WGS sequence"/>
</dbReference>
<evidence type="ECO:0000313" key="3">
    <source>
        <dbReference type="EMBL" id="GAJ30463.1"/>
    </source>
</evidence>
<dbReference type="Pfam" id="PF11845">
    <property type="entry name" value="Tll0287-like"/>
    <property type="match status" value="1"/>
</dbReference>
<dbReference type="OrthoDB" id="9797588at2"/>
<evidence type="ECO:0000259" key="2">
    <source>
        <dbReference type="PROSITE" id="PS50885"/>
    </source>
</evidence>
<gene>
    <name evidence="3" type="ORF">Amme_138_007</name>
</gene>
<evidence type="ECO:0000256" key="1">
    <source>
        <dbReference type="SAM" id="Phobius"/>
    </source>
</evidence>
<organism evidence="3 4">
    <name type="scientific">Acidomonas methanolica NBRC 104435</name>
    <dbReference type="NCBI Taxonomy" id="1231351"/>
    <lineage>
        <taxon>Bacteria</taxon>
        <taxon>Pseudomonadati</taxon>
        <taxon>Pseudomonadota</taxon>
        <taxon>Alphaproteobacteria</taxon>
        <taxon>Acetobacterales</taxon>
        <taxon>Acetobacteraceae</taxon>
        <taxon>Acidomonas</taxon>
    </lineage>
</organism>
<dbReference type="AlphaFoldDB" id="A0A023D8J8"/>
<reference evidence="3 4" key="2">
    <citation type="journal article" date="2014" name="FEMS Microbiol. Lett.">
        <title>Draft genomic DNA sequence of the facultatively methylotrophic bacterium Acidomonas methanolica type strain MB58.</title>
        <authorList>
            <person name="Higashiura N."/>
            <person name="Hadano H."/>
            <person name="Hirakawa H."/>
            <person name="Matsutani M."/>
            <person name="Takabe S."/>
            <person name="Matsushita K."/>
            <person name="Azuma Y."/>
        </authorList>
    </citation>
    <scope>NUCLEOTIDE SEQUENCE [LARGE SCALE GENOMIC DNA]</scope>
    <source>
        <strain evidence="3 4">MB58</strain>
    </source>
</reference>
<dbReference type="EMBL" id="BAND01000137">
    <property type="protein sequence ID" value="GAJ30463.1"/>
    <property type="molecule type" value="Genomic_DNA"/>
</dbReference>
<name>A0A023D8J8_ACIMT</name>
<dbReference type="GO" id="GO:0007165">
    <property type="term" value="P:signal transduction"/>
    <property type="evidence" value="ECO:0007669"/>
    <property type="project" value="InterPro"/>
</dbReference>
<evidence type="ECO:0000313" key="4">
    <source>
        <dbReference type="Proteomes" id="UP000019760"/>
    </source>
</evidence>
<sequence length="286" mass="30741">MMTLRFKIYTVVAAVAIVAYLILWTLLAHAERTERVASAEFIAREMVANADVTDSYIRKEVSPLLTHIGGGNLVFIPQSAGFYAVETEGRLIGQSLPGYRLRRVVLDSTGPADTPDAWERDAIMRLRGAGGGASFSEVRPGVGVSYVAPVRMREGACATCYPSLDSAPMGVRDAFGAAHGFGRHPGEIVGATIATVPLPPPTPFFASLRFLAALVVLALALIFCLLVELFVLRPLSRIAVVAERISMGAEGVEEFDTRRPGELGALAMSFNRLRRSMESAMALVDS</sequence>
<keyword evidence="1" id="KW-0472">Membrane</keyword>
<proteinExistence type="predicted"/>
<dbReference type="PROSITE" id="PS50885">
    <property type="entry name" value="HAMP"/>
    <property type="match status" value="1"/>
</dbReference>
<dbReference type="SUPFAM" id="SSF158472">
    <property type="entry name" value="HAMP domain-like"/>
    <property type="match status" value="1"/>
</dbReference>
<dbReference type="InterPro" id="IPR021796">
    <property type="entry name" value="Tll0287-like_dom"/>
</dbReference>
<keyword evidence="1" id="KW-0812">Transmembrane</keyword>
<reference evidence="4" key="1">
    <citation type="journal article" date="2014" name="FEMS Microbiol. Lett.">
        <title>Draft Genomic DNA Sequence of the Facultatively Methylotrophic Bacterium Acidomonas methanolica type strain MB58.</title>
        <authorList>
            <person name="Higashiura N."/>
            <person name="Hadano H."/>
            <person name="Hirakawa H."/>
            <person name="Matsutani M."/>
            <person name="Takabe S."/>
            <person name="Matsushita K."/>
            <person name="Azuma Y."/>
        </authorList>
    </citation>
    <scope>NUCLEOTIDE SEQUENCE [LARGE SCALE GENOMIC DNA]</scope>
    <source>
        <strain evidence="4">MB58</strain>
    </source>
</reference>
<dbReference type="CDD" id="cd06225">
    <property type="entry name" value="HAMP"/>
    <property type="match status" value="1"/>
</dbReference>